<organism evidence="2 3">
    <name type="scientific">Methanobacterium lacus (strain AL-21)</name>
    <dbReference type="NCBI Taxonomy" id="877455"/>
    <lineage>
        <taxon>Archaea</taxon>
        <taxon>Methanobacteriati</taxon>
        <taxon>Methanobacteriota</taxon>
        <taxon>Methanomada group</taxon>
        <taxon>Methanobacteria</taxon>
        <taxon>Methanobacteriales</taxon>
        <taxon>Methanobacteriaceae</taxon>
        <taxon>Methanobacterium</taxon>
    </lineage>
</organism>
<name>F0T5Z0_METLA</name>
<protein>
    <submittedName>
        <fullName evidence="2">Uncharacterized protein</fullName>
    </submittedName>
</protein>
<dbReference type="eggNOG" id="arCOG10883">
    <property type="taxonomic scope" value="Archaea"/>
</dbReference>
<dbReference type="EMBL" id="CP002551">
    <property type="protein sequence ID" value="ADZ09383.1"/>
    <property type="molecule type" value="Genomic_DNA"/>
</dbReference>
<evidence type="ECO:0000313" key="3">
    <source>
        <dbReference type="Proteomes" id="UP000007490"/>
    </source>
</evidence>
<dbReference type="AlphaFoldDB" id="F0T5Z0"/>
<dbReference type="OrthoDB" id="70331at2157"/>
<keyword evidence="3" id="KW-1185">Reference proteome</keyword>
<dbReference type="Proteomes" id="UP000007490">
    <property type="component" value="Chromosome"/>
</dbReference>
<reference evidence="3" key="1">
    <citation type="submission" date="2011-02" db="EMBL/GenBank/DDBJ databases">
        <title>Complete sequence of Methanobacterium sp. AL-21.</title>
        <authorList>
            <consortium name="US DOE Joint Genome Institute"/>
            <person name="Lucas S."/>
            <person name="Copeland A."/>
            <person name="Lapidus A."/>
            <person name="Cheng J.-F."/>
            <person name="Goodwin L."/>
            <person name="Pitluck S."/>
            <person name="Chertkov O."/>
            <person name="Detter J.C."/>
            <person name="Han C."/>
            <person name="Tapia R."/>
            <person name="Land M."/>
            <person name="Hauser L."/>
            <person name="Kyrpides N."/>
            <person name="Ivanova N."/>
            <person name="Mikhailova N."/>
            <person name="Pagani I."/>
            <person name="Cadillo-Quiroz H."/>
            <person name="Imachi H."/>
            <person name="Zinder S."/>
            <person name="Liu W."/>
            <person name="Woyke T."/>
        </authorList>
    </citation>
    <scope>NUCLEOTIDE SEQUENCE [LARGE SCALE GENOMIC DNA]</scope>
    <source>
        <strain evidence="3">AL-21</strain>
    </source>
</reference>
<dbReference type="HOGENOM" id="CLU_1286357_0_0_2"/>
<evidence type="ECO:0000313" key="2">
    <source>
        <dbReference type="EMBL" id="ADZ09383.1"/>
    </source>
</evidence>
<dbReference type="KEGG" id="mel:Metbo_1139"/>
<gene>
    <name evidence="2" type="ordered locus">Metbo_1139</name>
</gene>
<keyword evidence="1" id="KW-0812">Transmembrane</keyword>
<dbReference type="GeneID" id="59558429"/>
<proteinExistence type="predicted"/>
<dbReference type="STRING" id="877455.Metbo_1139"/>
<sequence length="214" mass="23812">MVRKDDINSSKGYLLCDKCGGYYELQPGESPDDFEECECGGNLRYSKINPVKNESKGSITQKFPQNDLKSLISQNKKKSLIIICVLAIIITIPLILYVNQQTNIKYTLLGSYDAENIDYTLVHIPQGTKSIKIEYNISWNATSAGTNAFELHAYNINSGDRVPTGTLNLTNNKGFSIYEGQNKSGTYYFNNPQIKTLVLNGNGIKGTINIYTAQ</sequence>
<accession>F0T5Z0</accession>
<reference evidence="2 3" key="2">
    <citation type="journal article" date="2014" name="Int. J. Syst. Evol. Microbiol.">
        <title>Methanobacterium paludis sp. nov. and a novel strain of Methanobacterium lacus isolated from northern peatlands.</title>
        <authorList>
            <person name="Cadillo-Quiroz H."/>
            <person name="Brauer S.L."/>
            <person name="Goodson N."/>
            <person name="Yavitt J.B."/>
            <person name="Zinder S.H."/>
        </authorList>
    </citation>
    <scope>NUCLEOTIDE SEQUENCE [LARGE SCALE GENOMIC DNA]</scope>
    <source>
        <strain evidence="2 3">AL-21</strain>
    </source>
</reference>
<dbReference type="RefSeq" id="WP_013644734.1">
    <property type="nucleotide sequence ID" value="NC_015216.1"/>
</dbReference>
<keyword evidence="1" id="KW-0472">Membrane</keyword>
<keyword evidence="1" id="KW-1133">Transmembrane helix</keyword>
<evidence type="ECO:0000256" key="1">
    <source>
        <dbReference type="SAM" id="Phobius"/>
    </source>
</evidence>
<feature type="transmembrane region" description="Helical" evidence="1">
    <location>
        <begin position="79"/>
        <end position="98"/>
    </location>
</feature>